<keyword evidence="2 6" id="KW-0418">Kinase</keyword>
<dbReference type="GO" id="GO:0006741">
    <property type="term" value="P:NADP+ biosynthetic process"/>
    <property type="evidence" value="ECO:0007669"/>
    <property type="project" value="UniProtKB-UniRule"/>
</dbReference>
<evidence type="ECO:0000256" key="1">
    <source>
        <dbReference type="ARBA" id="ARBA00022679"/>
    </source>
</evidence>
<keyword evidence="8" id="KW-1185">Reference proteome</keyword>
<dbReference type="PANTHER" id="PTHR20275:SF0">
    <property type="entry name" value="NAD KINASE"/>
    <property type="match status" value="1"/>
</dbReference>
<gene>
    <name evidence="6" type="primary">nadK</name>
    <name evidence="7" type="ORF">CR164_03970</name>
</gene>
<dbReference type="Proteomes" id="UP000246278">
    <property type="component" value="Unassembled WGS sequence"/>
</dbReference>
<organism evidence="7 8">
    <name type="scientific">Prosthecochloris marina</name>
    <dbReference type="NCBI Taxonomy" id="2017681"/>
    <lineage>
        <taxon>Bacteria</taxon>
        <taxon>Pseudomonadati</taxon>
        <taxon>Chlorobiota</taxon>
        <taxon>Chlorobiia</taxon>
        <taxon>Chlorobiales</taxon>
        <taxon>Chlorobiaceae</taxon>
        <taxon>Prosthecochloris</taxon>
    </lineage>
</organism>
<dbReference type="AlphaFoldDB" id="A0A317T884"/>
<dbReference type="EC" id="2.7.1.23" evidence="6"/>
<feature type="binding site" evidence="6">
    <location>
        <begin position="66"/>
        <end position="67"/>
    </location>
    <ligand>
        <name>NAD(+)</name>
        <dbReference type="ChEBI" id="CHEBI:57540"/>
    </ligand>
</feature>
<dbReference type="GO" id="GO:0005524">
    <property type="term" value="F:ATP binding"/>
    <property type="evidence" value="ECO:0007669"/>
    <property type="project" value="UniProtKB-KW"/>
</dbReference>
<evidence type="ECO:0000313" key="7">
    <source>
        <dbReference type="EMBL" id="PWW82904.1"/>
    </source>
</evidence>
<dbReference type="InterPro" id="IPR002504">
    <property type="entry name" value="NADK"/>
</dbReference>
<reference evidence="8" key="1">
    <citation type="submission" date="2017-10" db="EMBL/GenBank/DDBJ databases">
        <authorList>
            <person name="Gaisin V.A."/>
            <person name="Rysina M.S."/>
            <person name="Grouzdev D.S."/>
        </authorList>
    </citation>
    <scope>NUCLEOTIDE SEQUENCE [LARGE SCALE GENOMIC DNA]</scope>
    <source>
        <strain evidence="8">V1</strain>
    </source>
</reference>
<dbReference type="SUPFAM" id="SSF111331">
    <property type="entry name" value="NAD kinase/diacylglycerol kinase-like"/>
    <property type="match status" value="1"/>
</dbReference>
<keyword evidence="6" id="KW-0547">Nucleotide-binding</keyword>
<evidence type="ECO:0000256" key="6">
    <source>
        <dbReference type="HAMAP-Rule" id="MF_00361"/>
    </source>
</evidence>
<protein>
    <recommendedName>
        <fullName evidence="6">NAD kinase</fullName>
        <ecNumber evidence="6">2.7.1.23</ecNumber>
    </recommendedName>
    <alternativeName>
        <fullName evidence="6">ATP-dependent NAD kinase</fullName>
    </alternativeName>
</protein>
<comment type="caution">
    <text evidence="6">Lacks conserved residue(s) required for the propagation of feature annotation.</text>
</comment>
<feature type="binding site" evidence="6">
    <location>
        <begin position="137"/>
        <end position="138"/>
    </location>
    <ligand>
        <name>NAD(+)</name>
        <dbReference type="ChEBI" id="CHEBI:57540"/>
    </ligand>
</feature>
<feature type="active site" description="Proton acceptor" evidence="6">
    <location>
        <position position="66"/>
    </location>
</feature>
<comment type="catalytic activity">
    <reaction evidence="5 6">
        <text>NAD(+) + ATP = ADP + NADP(+) + H(+)</text>
        <dbReference type="Rhea" id="RHEA:18629"/>
        <dbReference type="ChEBI" id="CHEBI:15378"/>
        <dbReference type="ChEBI" id="CHEBI:30616"/>
        <dbReference type="ChEBI" id="CHEBI:57540"/>
        <dbReference type="ChEBI" id="CHEBI:58349"/>
        <dbReference type="ChEBI" id="CHEBI:456216"/>
        <dbReference type="EC" id="2.7.1.23"/>
    </reaction>
</comment>
<evidence type="ECO:0000256" key="3">
    <source>
        <dbReference type="ARBA" id="ARBA00022857"/>
    </source>
</evidence>
<dbReference type="Gene3D" id="2.60.200.30">
    <property type="entry name" value="Probable inorganic polyphosphate/atp-NAD kinase, domain 2"/>
    <property type="match status" value="1"/>
</dbReference>
<dbReference type="InterPro" id="IPR017437">
    <property type="entry name" value="ATP-NAD_kinase_PpnK-typ_C"/>
</dbReference>
<dbReference type="EMBL" id="PDNZ01000002">
    <property type="protein sequence ID" value="PWW82904.1"/>
    <property type="molecule type" value="Genomic_DNA"/>
</dbReference>
<keyword evidence="6" id="KW-0067">ATP-binding</keyword>
<dbReference type="Pfam" id="PF01513">
    <property type="entry name" value="NAD_kinase"/>
    <property type="match status" value="1"/>
</dbReference>
<feature type="binding site" evidence="6">
    <location>
        <begin position="178"/>
        <end position="183"/>
    </location>
    <ligand>
        <name>NAD(+)</name>
        <dbReference type="ChEBI" id="CHEBI:57540"/>
    </ligand>
</feature>
<keyword evidence="3 6" id="KW-0521">NADP</keyword>
<comment type="cofactor">
    <cofactor evidence="6">
        <name>a divalent metal cation</name>
        <dbReference type="ChEBI" id="CHEBI:60240"/>
    </cofactor>
</comment>
<sequence>MTFAIVVNINRDEAVVLARELITWLEMRDLDYVFDAKSAAKLGVGNAAEIEELNKLCDVFISLGGDGTLLFTSHYSVTKPVIGINVGHLGFLAEFSKEEMYSAIEKVLDRTYTIHDRTQLEAQVPFGDSIKRFTALNDVVVEKGAYPRIPAFIIKLDGEQLSAYRADGIIIATSTGSTAYSLSAGGPVIAPKSNVFVITPICPHMLTVRPLVISDDKTIEISVDAPGGAFPLNCDGHVRKMLMPGDVITVKKSKEMINLVANEKRNYCEILRSKLLWGREHKPGT</sequence>
<feature type="binding site" evidence="6">
    <location>
        <position position="165"/>
    </location>
    <ligand>
        <name>NAD(+)</name>
        <dbReference type="ChEBI" id="CHEBI:57540"/>
    </ligand>
</feature>
<keyword evidence="1 6" id="KW-0808">Transferase</keyword>
<feature type="binding site" evidence="6">
    <location>
        <position position="167"/>
    </location>
    <ligand>
        <name>NAD(+)</name>
        <dbReference type="ChEBI" id="CHEBI:57540"/>
    </ligand>
</feature>
<dbReference type="GO" id="GO:0019674">
    <property type="term" value="P:NAD+ metabolic process"/>
    <property type="evidence" value="ECO:0007669"/>
    <property type="project" value="InterPro"/>
</dbReference>
<accession>A0A317T884</accession>
<dbReference type="InterPro" id="IPR016064">
    <property type="entry name" value="NAD/diacylglycerol_kinase_sf"/>
</dbReference>
<evidence type="ECO:0000313" key="8">
    <source>
        <dbReference type="Proteomes" id="UP000246278"/>
    </source>
</evidence>
<dbReference type="HAMAP" id="MF_00361">
    <property type="entry name" value="NAD_kinase"/>
    <property type="match status" value="1"/>
</dbReference>
<evidence type="ECO:0000256" key="5">
    <source>
        <dbReference type="ARBA" id="ARBA00047925"/>
    </source>
</evidence>
<dbReference type="RefSeq" id="WP_110022618.1">
    <property type="nucleotide sequence ID" value="NZ_PDNZ01000002.1"/>
</dbReference>
<proteinExistence type="inferred from homology"/>
<dbReference type="GO" id="GO:0003951">
    <property type="term" value="F:NAD+ kinase activity"/>
    <property type="evidence" value="ECO:0007669"/>
    <property type="project" value="UniProtKB-UniRule"/>
</dbReference>
<dbReference type="Gene3D" id="3.40.50.10330">
    <property type="entry name" value="Probable inorganic polyphosphate/atp-NAD kinase, domain 1"/>
    <property type="match status" value="1"/>
</dbReference>
<dbReference type="GO" id="GO:0051287">
    <property type="term" value="F:NAD binding"/>
    <property type="evidence" value="ECO:0007669"/>
    <property type="project" value="UniProtKB-ARBA"/>
</dbReference>
<dbReference type="GO" id="GO:0005737">
    <property type="term" value="C:cytoplasm"/>
    <property type="evidence" value="ECO:0007669"/>
    <property type="project" value="UniProtKB-SubCell"/>
</dbReference>
<dbReference type="PANTHER" id="PTHR20275">
    <property type="entry name" value="NAD KINASE"/>
    <property type="match status" value="1"/>
</dbReference>
<comment type="caution">
    <text evidence="7">The sequence shown here is derived from an EMBL/GenBank/DDBJ whole genome shotgun (WGS) entry which is preliminary data.</text>
</comment>
<keyword evidence="4 6" id="KW-0520">NAD</keyword>
<name>A0A317T884_9CHLB</name>
<dbReference type="Pfam" id="PF20143">
    <property type="entry name" value="NAD_kinase_C"/>
    <property type="match status" value="1"/>
</dbReference>
<dbReference type="OrthoDB" id="9774737at2"/>
<evidence type="ECO:0000256" key="2">
    <source>
        <dbReference type="ARBA" id="ARBA00022777"/>
    </source>
</evidence>
<comment type="similarity">
    <text evidence="6">Belongs to the NAD kinase family.</text>
</comment>
<comment type="subcellular location">
    <subcellularLocation>
        <location evidence="6">Cytoplasm</location>
    </subcellularLocation>
</comment>
<feature type="binding site" evidence="6">
    <location>
        <position position="148"/>
    </location>
    <ligand>
        <name>NAD(+)</name>
        <dbReference type="ChEBI" id="CHEBI:57540"/>
    </ligand>
</feature>
<comment type="function">
    <text evidence="6">Involved in the regulation of the intracellular balance of NAD and NADP, and is a key enzyme in the biosynthesis of NADP. Catalyzes specifically the phosphorylation on 2'-hydroxyl of the adenosine moiety of NAD to yield NADP.</text>
</comment>
<dbReference type="GO" id="GO:0046872">
    <property type="term" value="F:metal ion binding"/>
    <property type="evidence" value="ECO:0007669"/>
    <property type="project" value="UniProtKB-UniRule"/>
</dbReference>
<evidence type="ECO:0000256" key="4">
    <source>
        <dbReference type="ARBA" id="ARBA00023027"/>
    </source>
</evidence>
<keyword evidence="6" id="KW-0963">Cytoplasm</keyword>
<dbReference type="InterPro" id="IPR017438">
    <property type="entry name" value="ATP-NAD_kinase_N"/>
</dbReference>